<dbReference type="InterPro" id="IPR052551">
    <property type="entry name" value="UV-DNA_repair_photolyase"/>
</dbReference>
<dbReference type="EMBL" id="JBDIZK010000002">
    <property type="protein sequence ID" value="MEN3746327.1"/>
    <property type="molecule type" value="Genomic_DNA"/>
</dbReference>
<evidence type="ECO:0000313" key="2">
    <source>
        <dbReference type="Proteomes" id="UP001427805"/>
    </source>
</evidence>
<sequence length="519" mass="59292">MTILIPVLGDQLSPGLASLRDVERGDAIVLMMEVWDEATYVRHHKKKIALIFSAMRHFAEALRADGWTVDYVPLDAADNSQSFTGEVVRAAQRHKASAIRVVEGAEYRVRQFQDEWADRTGLPVDVLSDDRFVCPLLDFYAWAQGRREYRMEYFYREMRRRTGLLMTDEGKPEGGIWNLDKENRATPPRGLNYPPPERFEPDAITRDVMALIAARFGGHFGDLEPFGLPVTRAQALKALKHFITAALPDFGQYQDAMVAGQDYLYHSSLSLCLNLGLLDPIEVCRAAEDAYRAGTAPLNSVEGFIRQIIGWREYIRGMYWWDMPKFAERNALKATRPLPEFYWTGDTEMRCLKESIGQTRREAYAHHIQRLTVLGNFALLTGVDPRAISDWFLVVYFDAYEWVELPNVIGMSQFADGGMIASKPYVSSGAYIDRMSDYCGRCRYSVKLKTGPDACPFNALYWHFLARHEKRVSGNPRMSNMYATWRRMSPEKQAEYLDSAEAFLRTLEPAGDGWARQST</sequence>
<evidence type="ECO:0000313" key="1">
    <source>
        <dbReference type="EMBL" id="MEN3746327.1"/>
    </source>
</evidence>
<dbReference type="InterPro" id="IPR036134">
    <property type="entry name" value="Crypto/Photolyase_FAD-like_sf"/>
</dbReference>
<dbReference type="SUPFAM" id="SSF48173">
    <property type="entry name" value="Cryptochrome/photolyase FAD-binding domain"/>
    <property type="match status" value="1"/>
</dbReference>
<dbReference type="InterPro" id="IPR007357">
    <property type="entry name" value="PhrB-like"/>
</dbReference>
<proteinExistence type="predicted"/>
<dbReference type="Gene3D" id="3.40.50.620">
    <property type="entry name" value="HUPs"/>
    <property type="match status" value="1"/>
</dbReference>
<organism evidence="1 2">
    <name type="scientific">Sphingomonas rustica</name>
    <dbReference type="NCBI Taxonomy" id="3103142"/>
    <lineage>
        <taxon>Bacteria</taxon>
        <taxon>Pseudomonadati</taxon>
        <taxon>Pseudomonadota</taxon>
        <taxon>Alphaproteobacteria</taxon>
        <taxon>Sphingomonadales</taxon>
        <taxon>Sphingomonadaceae</taxon>
        <taxon>Sphingomonas</taxon>
    </lineage>
</organism>
<dbReference type="PANTHER" id="PTHR38657">
    <property type="entry name" value="SLR1343 PROTEIN"/>
    <property type="match status" value="1"/>
</dbReference>
<comment type="caution">
    <text evidence="1">The sequence shown here is derived from an EMBL/GenBank/DDBJ whole genome shotgun (WGS) entry which is preliminary data.</text>
</comment>
<dbReference type="Pfam" id="PF04244">
    <property type="entry name" value="DPRP"/>
    <property type="match status" value="1"/>
</dbReference>
<accession>A0ABV0B421</accession>
<name>A0ABV0B421_9SPHN</name>
<dbReference type="PANTHER" id="PTHR38657:SF1">
    <property type="entry name" value="SLR1343 PROTEIN"/>
    <property type="match status" value="1"/>
</dbReference>
<protein>
    <submittedName>
        <fullName evidence="1">Cryptochrome/photolyase family protein</fullName>
    </submittedName>
</protein>
<dbReference type="Proteomes" id="UP001427805">
    <property type="component" value="Unassembled WGS sequence"/>
</dbReference>
<dbReference type="Gene3D" id="1.25.40.80">
    <property type="match status" value="1"/>
</dbReference>
<keyword evidence="2" id="KW-1185">Reference proteome</keyword>
<gene>
    <name evidence="1" type="ORF">TPR58_04045</name>
</gene>
<reference evidence="1 2" key="1">
    <citation type="submission" date="2024-05" db="EMBL/GenBank/DDBJ databases">
        <title>Sphingomonas sp. HF-S3 16S ribosomal RNA gene Genome sequencing and assembly.</title>
        <authorList>
            <person name="Lee H."/>
        </authorList>
    </citation>
    <scope>NUCLEOTIDE SEQUENCE [LARGE SCALE GENOMIC DNA]</scope>
    <source>
        <strain evidence="1 2">HF-S3</strain>
    </source>
</reference>
<dbReference type="RefSeq" id="WP_346245332.1">
    <property type="nucleotide sequence ID" value="NZ_JBDIZK010000002.1"/>
</dbReference>
<dbReference type="InterPro" id="IPR014729">
    <property type="entry name" value="Rossmann-like_a/b/a_fold"/>
</dbReference>
<dbReference type="Gene3D" id="1.10.579.10">
    <property type="entry name" value="DNA Cyclobutane Dipyrimidine Photolyase, subunit A, domain 3"/>
    <property type="match status" value="1"/>
</dbReference>
<dbReference type="Gene3D" id="1.10.10.1710">
    <property type="entry name" value="Deoxyribodipyrimidine photolyase-related"/>
    <property type="match status" value="1"/>
</dbReference>